<protein>
    <recommendedName>
        <fullName evidence="3">N-acetyltransferase domain-containing protein</fullName>
    </recommendedName>
</protein>
<evidence type="ECO:0000259" key="3">
    <source>
        <dbReference type="PROSITE" id="PS51186"/>
    </source>
</evidence>
<proteinExistence type="predicted"/>
<sequence>MIVERGDDREVVRLCAEALDLPEDAGEAGALVRRLTSPPDGRVTVRLSALGDDGAPTGVVFGSISDADPLLGHVELIAVRPDRRREGIGQELLAAAERELAARGAQRIRIGGNPPCYVWPGIDVRYTPAVCLAQRAGYERTNTAWNMTADLTGGWTEAGADEERLDGTGVKVMRAGPDTPEWVRGIWGDGWAWEVAQSLGRDDAGCWVAVRDGEILGFAAYGANRPSWFGPMGTAPAAEGLGVGRVLLRRCLADQRADGHSTAQIGWAGPVAFYAKTVGARLERIFWIYTKQL</sequence>
<dbReference type="EMBL" id="BONQ01000078">
    <property type="protein sequence ID" value="GIG46938.1"/>
    <property type="molecule type" value="Genomic_DNA"/>
</dbReference>
<dbReference type="SUPFAM" id="SSF55729">
    <property type="entry name" value="Acyl-CoA N-acyltransferases (Nat)"/>
    <property type="match status" value="2"/>
</dbReference>
<dbReference type="InterPro" id="IPR016181">
    <property type="entry name" value="Acyl_CoA_acyltransferase"/>
</dbReference>
<keyword evidence="1" id="KW-0808">Transferase</keyword>
<dbReference type="PANTHER" id="PTHR43877">
    <property type="entry name" value="AMINOALKYLPHOSPHONATE N-ACETYLTRANSFERASE-RELATED-RELATED"/>
    <property type="match status" value="1"/>
</dbReference>
<evidence type="ECO:0000256" key="1">
    <source>
        <dbReference type="ARBA" id="ARBA00022679"/>
    </source>
</evidence>
<keyword evidence="2" id="KW-0012">Acyltransferase</keyword>
<name>A0A919PRD5_9ACTN</name>
<dbReference type="Proteomes" id="UP000660611">
    <property type="component" value="Unassembled WGS sequence"/>
</dbReference>
<feature type="domain" description="N-acetyltransferase" evidence="3">
    <location>
        <begin position="1"/>
        <end position="168"/>
    </location>
</feature>
<evidence type="ECO:0000313" key="5">
    <source>
        <dbReference type="Proteomes" id="UP000660611"/>
    </source>
</evidence>
<feature type="domain" description="N-acetyltransferase" evidence="3">
    <location>
        <begin position="170"/>
        <end position="293"/>
    </location>
</feature>
<evidence type="ECO:0000256" key="2">
    <source>
        <dbReference type="ARBA" id="ARBA00023315"/>
    </source>
</evidence>
<dbReference type="GO" id="GO:0016747">
    <property type="term" value="F:acyltransferase activity, transferring groups other than amino-acyl groups"/>
    <property type="evidence" value="ECO:0007669"/>
    <property type="project" value="InterPro"/>
</dbReference>
<organism evidence="4 5">
    <name type="scientific">Dactylosporangium siamense</name>
    <dbReference type="NCBI Taxonomy" id="685454"/>
    <lineage>
        <taxon>Bacteria</taxon>
        <taxon>Bacillati</taxon>
        <taxon>Actinomycetota</taxon>
        <taxon>Actinomycetes</taxon>
        <taxon>Micromonosporales</taxon>
        <taxon>Micromonosporaceae</taxon>
        <taxon>Dactylosporangium</taxon>
    </lineage>
</organism>
<evidence type="ECO:0000313" key="4">
    <source>
        <dbReference type="EMBL" id="GIG46938.1"/>
    </source>
</evidence>
<dbReference type="RefSeq" id="WP_203848693.1">
    <property type="nucleotide sequence ID" value="NZ_BAAAVW010000016.1"/>
</dbReference>
<dbReference type="CDD" id="cd04301">
    <property type="entry name" value="NAT_SF"/>
    <property type="match status" value="2"/>
</dbReference>
<dbReference type="InterPro" id="IPR000182">
    <property type="entry name" value="GNAT_dom"/>
</dbReference>
<accession>A0A919PRD5</accession>
<dbReference type="Pfam" id="PF00583">
    <property type="entry name" value="Acetyltransf_1"/>
    <property type="match status" value="2"/>
</dbReference>
<dbReference type="PROSITE" id="PS51186">
    <property type="entry name" value="GNAT"/>
    <property type="match status" value="2"/>
</dbReference>
<dbReference type="AlphaFoldDB" id="A0A919PRD5"/>
<gene>
    <name evidence="4" type="ORF">Dsi01nite_049790</name>
</gene>
<dbReference type="Gene3D" id="3.40.630.30">
    <property type="match status" value="2"/>
</dbReference>
<dbReference type="InterPro" id="IPR050832">
    <property type="entry name" value="Bact_Acetyltransf"/>
</dbReference>
<keyword evidence="5" id="KW-1185">Reference proteome</keyword>
<comment type="caution">
    <text evidence="4">The sequence shown here is derived from an EMBL/GenBank/DDBJ whole genome shotgun (WGS) entry which is preliminary data.</text>
</comment>
<reference evidence="4" key="1">
    <citation type="submission" date="2021-01" db="EMBL/GenBank/DDBJ databases">
        <title>Whole genome shotgun sequence of Dactylosporangium siamense NBRC 106093.</title>
        <authorList>
            <person name="Komaki H."/>
            <person name="Tamura T."/>
        </authorList>
    </citation>
    <scope>NUCLEOTIDE SEQUENCE</scope>
    <source>
        <strain evidence="4">NBRC 106093</strain>
    </source>
</reference>